<dbReference type="PRINTS" id="PR00171">
    <property type="entry name" value="SUGRTRNSPORT"/>
</dbReference>
<keyword evidence="4 9" id="KW-0812">Transmembrane</keyword>
<feature type="transmembrane region" description="Helical" evidence="9">
    <location>
        <begin position="427"/>
        <end position="447"/>
    </location>
</feature>
<accession>A0A8H7WBK5</accession>
<feature type="transmembrane region" description="Helical" evidence="9">
    <location>
        <begin position="172"/>
        <end position="193"/>
    </location>
</feature>
<evidence type="ECO:0000256" key="1">
    <source>
        <dbReference type="ARBA" id="ARBA00004141"/>
    </source>
</evidence>
<dbReference type="InterPro" id="IPR020846">
    <property type="entry name" value="MFS_dom"/>
</dbReference>
<dbReference type="InterPro" id="IPR003663">
    <property type="entry name" value="Sugar/inositol_transpt"/>
</dbReference>
<name>A0A8H7WBK5_9HELO</name>
<protein>
    <recommendedName>
        <fullName evidence="10">Major facilitator superfamily (MFS) profile domain-containing protein</fullName>
    </recommendedName>
</protein>
<dbReference type="PROSITE" id="PS50850">
    <property type="entry name" value="MFS"/>
    <property type="match status" value="1"/>
</dbReference>
<dbReference type="Proteomes" id="UP000664132">
    <property type="component" value="Unassembled WGS sequence"/>
</dbReference>
<evidence type="ECO:0000256" key="6">
    <source>
        <dbReference type="ARBA" id="ARBA00023136"/>
    </source>
</evidence>
<dbReference type="InterPro" id="IPR036259">
    <property type="entry name" value="MFS_trans_sf"/>
</dbReference>
<evidence type="ECO:0000256" key="4">
    <source>
        <dbReference type="ARBA" id="ARBA00022692"/>
    </source>
</evidence>
<feature type="transmembrane region" description="Helical" evidence="9">
    <location>
        <begin position="293"/>
        <end position="314"/>
    </location>
</feature>
<feature type="domain" description="Major facilitator superfamily (MFS) profile" evidence="10">
    <location>
        <begin position="43"/>
        <end position="482"/>
    </location>
</feature>
<dbReference type="Gene3D" id="1.20.1250.20">
    <property type="entry name" value="MFS general substrate transporter like domains"/>
    <property type="match status" value="1"/>
</dbReference>
<dbReference type="NCBIfam" id="TIGR00879">
    <property type="entry name" value="SP"/>
    <property type="match status" value="1"/>
</dbReference>
<feature type="transmembrane region" description="Helical" evidence="9">
    <location>
        <begin position="334"/>
        <end position="352"/>
    </location>
</feature>
<comment type="similarity">
    <text evidence="2 7">Belongs to the major facilitator superfamily. Sugar transporter (TC 2.A.1.1) family.</text>
</comment>
<dbReference type="InterPro" id="IPR005828">
    <property type="entry name" value="MFS_sugar_transport-like"/>
</dbReference>
<evidence type="ECO:0000256" key="2">
    <source>
        <dbReference type="ARBA" id="ARBA00010992"/>
    </source>
</evidence>
<feature type="transmembrane region" description="Helical" evidence="9">
    <location>
        <begin position="115"/>
        <end position="136"/>
    </location>
</feature>
<comment type="subcellular location">
    <subcellularLocation>
        <location evidence="1">Membrane</location>
        <topology evidence="1">Multi-pass membrane protein</topology>
    </subcellularLocation>
</comment>
<comment type="caution">
    <text evidence="11">The sequence shown here is derived from an EMBL/GenBank/DDBJ whole genome shotgun (WGS) entry which is preliminary data.</text>
</comment>
<keyword evidence="12" id="KW-1185">Reference proteome</keyword>
<evidence type="ECO:0000256" key="3">
    <source>
        <dbReference type="ARBA" id="ARBA00022448"/>
    </source>
</evidence>
<dbReference type="InterPro" id="IPR005829">
    <property type="entry name" value="Sugar_transporter_CS"/>
</dbReference>
<feature type="transmembrane region" description="Helical" evidence="9">
    <location>
        <begin position="42"/>
        <end position="61"/>
    </location>
</feature>
<dbReference type="GO" id="GO:0016020">
    <property type="term" value="C:membrane"/>
    <property type="evidence" value="ECO:0007669"/>
    <property type="project" value="UniProtKB-SubCell"/>
</dbReference>
<dbReference type="GO" id="GO:0005351">
    <property type="term" value="F:carbohydrate:proton symporter activity"/>
    <property type="evidence" value="ECO:0007669"/>
    <property type="project" value="TreeGrafter"/>
</dbReference>
<dbReference type="EMBL" id="JAFJYH010000063">
    <property type="protein sequence ID" value="KAG4421574.1"/>
    <property type="molecule type" value="Genomic_DNA"/>
</dbReference>
<feature type="transmembrane region" description="Helical" evidence="9">
    <location>
        <begin position="199"/>
        <end position="222"/>
    </location>
</feature>
<sequence>MGLFQRQTRRSQCSAVGPELLAVLPANPKPWYRTGHLIRLNLILLVPLFSASTVGFDSAMMNGLQSLPQWKSYFDFPNASLLGIINAIYPIGKLLGLSPAAWISDRYGRRKSMHVGFFFLILGAGIQGGAQTLSMFIISRLILGLATAFILLPSPLLICELAYPTQRGKLTALYNTFFYLGSVFAAWSTYGTFRLQSTWAWRIPSTLQGAFPLIQLCCFYWVPESPRWLIAHGQYNLAREILTKYHSPDDKDSPLVDFELAEIETAIRAESTAMSQSSYMDCIRTASNRRRTFIAVTLGFFAQWSGNGVVAYYLTLVLDTIGIKATASQTLINGMLQIFNWTISVVAGALMVDRLGRRTLFLISTIGMLMSYICWTALNSVFARDNNQTAGYAVLAFIFIYYFFYDIAWTPLLWAYPAEIFPYTLRARGLSITLSSAYCGLILGQFVNPIAMVDIGWKYYIVFCCLLALLLAIVYFCYPETKGHSLEEIAEIFDGKTDEVGRSDSSDSVVMDKNATMQRVSEN</sequence>
<dbReference type="AlphaFoldDB" id="A0A8H7WBK5"/>
<keyword evidence="3 7" id="KW-0813">Transport</keyword>
<evidence type="ECO:0000256" key="5">
    <source>
        <dbReference type="ARBA" id="ARBA00022989"/>
    </source>
</evidence>
<evidence type="ECO:0000313" key="11">
    <source>
        <dbReference type="EMBL" id="KAG4421574.1"/>
    </source>
</evidence>
<feature type="transmembrane region" description="Helical" evidence="9">
    <location>
        <begin position="81"/>
        <end position="103"/>
    </location>
</feature>
<keyword evidence="6 9" id="KW-0472">Membrane</keyword>
<evidence type="ECO:0000313" key="12">
    <source>
        <dbReference type="Proteomes" id="UP000664132"/>
    </source>
</evidence>
<evidence type="ECO:0000256" key="9">
    <source>
        <dbReference type="SAM" id="Phobius"/>
    </source>
</evidence>
<evidence type="ECO:0000259" key="10">
    <source>
        <dbReference type="PROSITE" id="PS50850"/>
    </source>
</evidence>
<gene>
    <name evidence="11" type="ORF">IFR04_005301</name>
</gene>
<dbReference type="PROSITE" id="PS00216">
    <property type="entry name" value="SUGAR_TRANSPORT_1"/>
    <property type="match status" value="2"/>
</dbReference>
<feature type="transmembrane region" description="Helical" evidence="9">
    <location>
        <begin position="142"/>
        <end position="163"/>
    </location>
</feature>
<feature type="region of interest" description="Disordered" evidence="8">
    <location>
        <begin position="498"/>
        <end position="523"/>
    </location>
</feature>
<dbReference type="Pfam" id="PF00083">
    <property type="entry name" value="Sugar_tr"/>
    <property type="match status" value="1"/>
</dbReference>
<keyword evidence="5 9" id="KW-1133">Transmembrane helix</keyword>
<evidence type="ECO:0000256" key="7">
    <source>
        <dbReference type="RuleBase" id="RU003346"/>
    </source>
</evidence>
<feature type="transmembrane region" description="Helical" evidence="9">
    <location>
        <begin position="459"/>
        <end position="478"/>
    </location>
</feature>
<dbReference type="FunFam" id="1.20.1250.20:FF:000117">
    <property type="entry name" value="MFS hexose transporter"/>
    <property type="match status" value="1"/>
</dbReference>
<dbReference type="OrthoDB" id="6133115at2759"/>
<dbReference type="PANTHER" id="PTHR48022">
    <property type="entry name" value="PLASTIDIC GLUCOSE TRANSPORTER 4"/>
    <property type="match status" value="1"/>
</dbReference>
<feature type="transmembrane region" description="Helical" evidence="9">
    <location>
        <begin position="390"/>
        <end position="415"/>
    </location>
</feature>
<organism evidence="11 12">
    <name type="scientific">Cadophora malorum</name>
    <dbReference type="NCBI Taxonomy" id="108018"/>
    <lineage>
        <taxon>Eukaryota</taxon>
        <taxon>Fungi</taxon>
        <taxon>Dikarya</taxon>
        <taxon>Ascomycota</taxon>
        <taxon>Pezizomycotina</taxon>
        <taxon>Leotiomycetes</taxon>
        <taxon>Helotiales</taxon>
        <taxon>Ploettnerulaceae</taxon>
        <taxon>Cadophora</taxon>
    </lineage>
</organism>
<feature type="transmembrane region" description="Helical" evidence="9">
    <location>
        <begin position="359"/>
        <end position="378"/>
    </location>
</feature>
<dbReference type="SUPFAM" id="SSF103473">
    <property type="entry name" value="MFS general substrate transporter"/>
    <property type="match status" value="1"/>
</dbReference>
<reference evidence="11" key="1">
    <citation type="submission" date="2021-02" db="EMBL/GenBank/DDBJ databases">
        <title>Genome sequence Cadophora malorum strain M34.</title>
        <authorList>
            <person name="Stefanovic E."/>
            <person name="Vu D."/>
            <person name="Scully C."/>
            <person name="Dijksterhuis J."/>
            <person name="Roader J."/>
            <person name="Houbraken J."/>
        </authorList>
    </citation>
    <scope>NUCLEOTIDE SEQUENCE</scope>
    <source>
        <strain evidence="11">M34</strain>
    </source>
</reference>
<dbReference type="PANTHER" id="PTHR48022:SF3">
    <property type="entry name" value="HEXOSE TRANSPORTER PROTEIN (AFU_ORTHOLOGUE AFUA_8G04480)-RELATED"/>
    <property type="match status" value="1"/>
</dbReference>
<proteinExistence type="inferred from homology"/>
<dbReference type="InterPro" id="IPR050360">
    <property type="entry name" value="MFS_Sugar_Transporters"/>
</dbReference>
<evidence type="ECO:0000256" key="8">
    <source>
        <dbReference type="SAM" id="MobiDB-lite"/>
    </source>
</evidence>